<keyword evidence="1" id="KW-1133">Transmembrane helix</keyword>
<reference evidence="3" key="1">
    <citation type="submission" date="2022-12" db="EMBL/GenBank/DDBJ databases">
        <title>Reclassification of two methanogenic archaea species isolated from the Kolyma lowland permafrost.</title>
        <authorList>
            <person name="Trubitsyn V.E."/>
            <person name="Rivkina E.M."/>
            <person name="Shcherbakova V.A."/>
        </authorList>
    </citation>
    <scope>NUCLEOTIDE SEQUENCE</scope>
    <source>
        <strain evidence="2">M2</strain>
        <strain evidence="3">MK4</strain>
    </source>
</reference>
<keyword evidence="4" id="KW-1185">Reference proteome</keyword>
<dbReference type="EMBL" id="JAPVER010000018">
    <property type="protein sequence ID" value="MCZ3364553.1"/>
    <property type="molecule type" value="Genomic_DNA"/>
</dbReference>
<evidence type="ECO:0000313" key="3">
    <source>
        <dbReference type="EMBL" id="MCZ3372307.1"/>
    </source>
</evidence>
<proteinExistence type="predicted"/>
<dbReference type="Proteomes" id="UP001068021">
    <property type="component" value="Unassembled WGS sequence"/>
</dbReference>
<keyword evidence="1" id="KW-0812">Transmembrane</keyword>
<keyword evidence="1" id="KW-0472">Membrane</keyword>
<evidence type="ECO:0000313" key="4">
    <source>
        <dbReference type="Proteomes" id="UP001068021"/>
    </source>
</evidence>
<organism evidence="3">
    <name type="scientific">Methanobacterium veterum</name>
    <dbReference type="NCBI Taxonomy" id="408577"/>
    <lineage>
        <taxon>Archaea</taxon>
        <taxon>Methanobacteriati</taxon>
        <taxon>Methanobacteriota</taxon>
        <taxon>Methanomada group</taxon>
        <taxon>Methanobacteria</taxon>
        <taxon>Methanobacteriales</taxon>
        <taxon>Methanobacteriaceae</taxon>
        <taxon>Methanobacterium</taxon>
    </lineage>
</organism>
<accession>A0A9E5A0F1</accession>
<dbReference type="Proteomes" id="UP001074446">
    <property type="component" value="Unassembled WGS sequence"/>
</dbReference>
<name>A0A9E5A0F1_9EURY</name>
<comment type="caution">
    <text evidence="3">The sequence shown here is derived from an EMBL/GenBank/DDBJ whole genome shotgun (WGS) entry which is preliminary data.</text>
</comment>
<sequence length="91" mass="9844">MKYIAINGWIVGFISIIVWAIIGLIFQLPNILGIHFEAVSTVGLDVTDIISLLIGMLIASILFGLIGAIGAVLGLKLLNRTNKNYYIENGD</sequence>
<gene>
    <name evidence="3" type="ORF">O3H35_06650</name>
    <name evidence="2" type="ORF">O3H54_01535</name>
</gene>
<protein>
    <submittedName>
        <fullName evidence="3">Uncharacterized protein</fullName>
    </submittedName>
</protein>
<dbReference type="EMBL" id="JAPVES010000030">
    <property type="protein sequence ID" value="MCZ3372307.1"/>
    <property type="molecule type" value="Genomic_DNA"/>
</dbReference>
<feature type="transmembrane region" description="Helical" evidence="1">
    <location>
        <begin position="49"/>
        <end position="75"/>
    </location>
</feature>
<dbReference type="AlphaFoldDB" id="A0A9E5A0F1"/>
<evidence type="ECO:0000313" key="2">
    <source>
        <dbReference type="EMBL" id="MCZ3364553.1"/>
    </source>
</evidence>
<feature type="transmembrane region" description="Helical" evidence="1">
    <location>
        <begin position="7"/>
        <end position="29"/>
    </location>
</feature>
<evidence type="ECO:0000256" key="1">
    <source>
        <dbReference type="SAM" id="Phobius"/>
    </source>
</evidence>
<dbReference type="RefSeq" id="WP_048079904.1">
    <property type="nucleotide sequence ID" value="NZ_JAPVER010000018.1"/>
</dbReference>